<dbReference type="InterPro" id="IPR050736">
    <property type="entry name" value="Sensor_HK_Regulatory"/>
</dbReference>
<dbReference type="Pfam" id="PF02518">
    <property type="entry name" value="HATPase_c"/>
    <property type="match status" value="1"/>
</dbReference>
<evidence type="ECO:0000313" key="10">
    <source>
        <dbReference type="EMBL" id="RYC69441.1"/>
    </source>
</evidence>
<dbReference type="AlphaFoldDB" id="A0A4Q2UNS5"/>
<dbReference type="GO" id="GO:0000155">
    <property type="term" value="F:phosphorelay sensor kinase activity"/>
    <property type="evidence" value="ECO:0007669"/>
    <property type="project" value="InterPro"/>
</dbReference>
<dbReference type="CDD" id="cd00075">
    <property type="entry name" value="HATPase"/>
    <property type="match status" value="1"/>
</dbReference>
<feature type="coiled-coil region" evidence="7">
    <location>
        <begin position="153"/>
        <end position="183"/>
    </location>
</feature>
<name>A0A4Q2UNS5_9BACT</name>
<evidence type="ECO:0000256" key="6">
    <source>
        <dbReference type="ARBA" id="ARBA00023012"/>
    </source>
</evidence>
<feature type="region of interest" description="Disordered" evidence="8">
    <location>
        <begin position="358"/>
        <end position="385"/>
    </location>
</feature>
<keyword evidence="5 10" id="KW-0418">Kinase</keyword>
<evidence type="ECO:0000313" key="11">
    <source>
        <dbReference type="Proteomes" id="UP000290407"/>
    </source>
</evidence>
<organism evidence="10 11">
    <name type="scientific">Spirosoma sordidisoli</name>
    <dbReference type="NCBI Taxonomy" id="2502893"/>
    <lineage>
        <taxon>Bacteria</taxon>
        <taxon>Pseudomonadati</taxon>
        <taxon>Bacteroidota</taxon>
        <taxon>Cytophagia</taxon>
        <taxon>Cytophagales</taxon>
        <taxon>Cytophagaceae</taxon>
        <taxon>Spirosoma</taxon>
    </lineage>
</organism>
<dbReference type="PROSITE" id="PS50109">
    <property type="entry name" value="HIS_KIN"/>
    <property type="match status" value="1"/>
</dbReference>
<evidence type="ECO:0000256" key="1">
    <source>
        <dbReference type="ARBA" id="ARBA00000085"/>
    </source>
</evidence>
<evidence type="ECO:0000256" key="8">
    <source>
        <dbReference type="SAM" id="MobiDB-lite"/>
    </source>
</evidence>
<evidence type="ECO:0000256" key="4">
    <source>
        <dbReference type="ARBA" id="ARBA00022679"/>
    </source>
</evidence>
<comment type="caution">
    <text evidence="10">The sequence shown here is derived from an EMBL/GenBank/DDBJ whole genome shotgun (WGS) entry which is preliminary data.</text>
</comment>
<dbReference type="InterPro" id="IPR003594">
    <property type="entry name" value="HATPase_dom"/>
</dbReference>
<dbReference type="EMBL" id="SBLB01000003">
    <property type="protein sequence ID" value="RYC69441.1"/>
    <property type="molecule type" value="Genomic_DNA"/>
</dbReference>
<dbReference type="InterPro" id="IPR004358">
    <property type="entry name" value="Sig_transdc_His_kin-like_C"/>
</dbReference>
<sequence length="438" mass="49316">MNARPADQPNAISELTAFLFNRRETLLNNWRSACESDPSLRKITVLAREEFNNLMPIILDILEQQLLGKVPDNDPIIAAKSHGLHRWQKSLALPELLRELNHLSVILFDELKLFRELFPHVDPDLVLQAQQQILVLMNETIRGSVTKHDELQRLQAANRASSLEQALHEMEELSRQRGDLLRKSSHDLRSGLGLSMGAAYFLRMDDLSPEERQQFMDMLNRNLTHVQSMLTNLMDLARLEAGQEPLQLEEFDAAALLGDLVASVSPMVAERGLIIRADGPESLKVRSDRVKIYRIAQNLILNALTYTPSSPDRPGMVSISWSAENDWRWGFSVQDSGPGLPDDLMELFHKQLKPTVEETSVLAPEEGQPTPMPPNDDHQVPTGQPLGQLMARSTEKGEGIGLQIVKRLCELVGASLEIESIKGRGTLFRVRMLVQQFD</sequence>
<evidence type="ECO:0000256" key="5">
    <source>
        <dbReference type="ARBA" id="ARBA00022777"/>
    </source>
</evidence>
<dbReference type="Proteomes" id="UP000290407">
    <property type="component" value="Unassembled WGS sequence"/>
</dbReference>
<protein>
    <recommendedName>
        <fullName evidence="2">histidine kinase</fullName>
        <ecNumber evidence="2">2.7.13.3</ecNumber>
    </recommendedName>
</protein>
<dbReference type="SMART" id="SM00387">
    <property type="entry name" value="HATPase_c"/>
    <property type="match status" value="1"/>
</dbReference>
<reference evidence="10 11" key="1">
    <citation type="submission" date="2019-01" db="EMBL/GenBank/DDBJ databases">
        <title>Spirosoma flava sp. nov., a propanil-degrading bacterium isolated from herbicide-contaminated soil.</title>
        <authorList>
            <person name="Zhang L."/>
            <person name="Jiang J.-D."/>
        </authorList>
    </citation>
    <scope>NUCLEOTIDE SEQUENCE [LARGE SCALE GENOMIC DNA]</scope>
    <source>
        <strain evidence="10 11">TY50</strain>
    </source>
</reference>
<keyword evidence="6" id="KW-0902">Two-component regulatory system</keyword>
<dbReference type="InterPro" id="IPR005467">
    <property type="entry name" value="His_kinase_dom"/>
</dbReference>
<accession>A0A4Q2UNS5</accession>
<keyword evidence="3" id="KW-0597">Phosphoprotein</keyword>
<proteinExistence type="predicted"/>
<gene>
    <name evidence="10" type="ORF">EQG79_12600</name>
</gene>
<dbReference type="SMART" id="SM00388">
    <property type="entry name" value="HisKA"/>
    <property type="match status" value="1"/>
</dbReference>
<dbReference type="PANTHER" id="PTHR43711">
    <property type="entry name" value="TWO-COMPONENT HISTIDINE KINASE"/>
    <property type="match status" value="1"/>
</dbReference>
<dbReference type="EC" id="2.7.13.3" evidence="2"/>
<comment type="catalytic activity">
    <reaction evidence="1">
        <text>ATP + protein L-histidine = ADP + protein N-phospho-L-histidine.</text>
        <dbReference type="EC" id="2.7.13.3"/>
    </reaction>
</comment>
<feature type="domain" description="Histidine kinase" evidence="9">
    <location>
        <begin position="183"/>
        <end position="436"/>
    </location>
</feature>
<dbReference type="PANTHER" id="PTHR43711:SF1">
    <property type="entry name" value="HISTIDINE KINASE 1"/>
    <property type="match status" value="1"/>
</dbReference>
<evidence type="ECO:0000256" key="7">
    <source>
        <dbReference type="SAM" id="Coils"/>
    </source>
</evidence>
<dbReference type="Gene3D" id="3.30.565.10">
    <property type="entry name" value="Histidine kinase-like ATPase, C-terminal domain"/>
    <property type="match status" value="1"/>
</dbReference>
<evidence type="ECO:0000256" key="3">
    <source>
        <dbReference type="ARBA" id="ARBA00022553"/>
    </source>
</evidence>
<dbReference type="CDD" id="cd00082">
    <property type="entry name" value="HisKA"/>
    <property type="match status" value="1"/>
</dbReference>
<dbReference type="InterPro" id="IPR036097">
    <property type="entry name" value="HisK_dim/P_sf"/>
</dbReference>
<dbReference type="RefSeq" id="WP_129601683.1">
    <property type="nucleotide sequence ID" value="NZ_SBLB01000003.1"/>
</dbReference>
<evidence type="ECO:0000259" key="9">
    <source>
        <dbReference type="PROSITE" id="PS50109"/>
    </source>
</evidence>
<evidence type="ECO:0000256" key="2">
    <source>
        <dbReference type="ARBA" id="ARBA00012438"/>
    </source>
</evidence>
<dbReference type="SUPFAM" id="SSF55874">
    <property type="entry name" value="ATPase domain of HSP90 chaperone/DNA topoisomerase II/histidine kinase"/>
    <property type="match status" value="1"/>
</dbReference>
<dbReference type="Gene3D" id="1.10.287.130">
    <property type="match status" value="1"/>
</dbReference>
<dbReference type="SUPFAM" id="SSF47384">
    <property type="entry name" value="Homodimeric domain of signal transducing histidine kinase"/>
    <property type="match status" value="1"/>
</dbReference>
<keyword evidence="11" id="KW-1185">Reference proteome</keyword>
<dbReference type="InterPro" id="IPR003661">
    <property type="entry name" value="HisK_dim/P_dom"/>
</dbReference>
<dbReference type="PRINTS" id="PR00344">
    <property type="entry name" value="BCTRLSENSOR"/>
</dbReference>
<dbReference type="InterPro" id="IPR036890">
    <property type="entry name" value="HATPase_C_sf"/>
</dbReference>
<keyword evidence="7" id="KW-0175">Coiled coil</keyword>
<keyword evidence="4" id="KW-0808">Transferase</keyword>